<dbReference type="Proteomes" id="UP001454036">
    <property type="component" value="Unassembled WGS sequence"/>
</dbReference>
<accession>A0AAV3Q5S4</accession>
<feature type="transmembrane region" description="Helical" evidence="1">
    <location>
        <begin position="17"/>
        <end position="35"/>
    </location>
</feature>
<evidence type="ECO:0008006" key="4">
    <source>
        <dbReference type="Google" id="ProtNLM"/>
    </source>
</evidence>
<dbReference type="EMBL" id="BAABME010003231">
    <property type="protein sequence ID" value="GAA0158000.1"/>
    <property type="molecule type" value="Genomic_DNA"/>
</dbReference>
<protein>
    <recommendedName>
        <fullName evidence="4">Transmembrane protein</fullName>
    </recommendedName>
</protein>
<comment type="caution">
    <text evidence="2">The sequence shown here is derived from an EMBL/GenBank/DDBJ whole genome shotgun (WGS) entry which is preliminary data.</text>
</comment>
<sequence length="60" mass="7302">MKETEIYDETRREEMKVLVLAFWLMMVVMISDDYLNKMIWKSNLKCSRQHLNQLMTSLTD</sequence>
<gene>
    <name evidence="2" type="ORF">LIER_15135</name>
</gene>
<keyword evidence="1" id="KW-0812">Transmembrane</keyword>
<keyword evidence="1" id="KW-0472">Membrane</keyword>
<proteinExistence type="predicted"/>
<evidence type="ECO:0000313" key="2">
    <source>
        <dbReference type="EMBL" id="GAA0158000.1"/>
    </source>
</evidence>
<keyword evidence="1" id="KW-1133">Transmembrane helix</keyword>
<dbReference type="AlphaFoldDB" id="A0AAV3Q5S4"/>
<reference evidence="2 3" key="1">
    <citation type="submission" date="2024-01" db="EMBL/GenBank/DDBJ databases">
        <title>The complete chloroplast genome sequence of Lithospermum erythrorhizon: insights into the phylogenetic relationship among Boraginaceae species and the maternal lineages of purple gromwells.</title>
        <authorList>
            <person name="Okada T."/>
            <person name="Watanabe K."/>
        </authorList>
    </citation>
    <scope>NUCLEOTIDE SEQUENCE [LARGE SCALE GENOMIC DNA]</scope>
</reference>
<evidence type="ECO:0000256" key="1">
    <source>
        <dbReference type="SAM" id="Phobius"/>
    </source>
</evidence>
<name>A0AAV3Q5S4_LITER</name>
<evidence type="ECO:0000313" key="3">
    <source>
        <dbReference type="Proteomes" id="UP001454036"/>
    </source>
</evidence>
<organism evidence="2 3">
    <name type="scientific">Lithospermum erythrorhizon</name>
    <name type="common">Purple gromwell</name>
    <name type="synonym">Lithospermum officinale var. erythrorhizon</name>
    <dbReference type="NCBI Taxonomy" id="34254"/>
    <lineage>
        <taxon>Eukaryota</taxon>
        <taxon>Viridiplantae</taxon>
        <taxon>Streptophyta</taxon>
        <taxon>Embryophyta</taxon>
        <taxon>Tracheophyta</taxon>
        <taxon>Spermatophyta</taxon>
        <taxon>Magnoliopsida</taxon>
        <taxon>eudicotyledons</taxon>
        <taxon>Gunneridae</taxon>
        <taxon>Pentapetalae</taxon>
        <taxon>asterids</taxon>
        <taxon>lamiids</taxon>
        <taxon>Boraginales</taxon>
        <taxon>Boraginaceae</taxon>
        <taxon>Boraginoideae</taxon>
        <taxon>Lithospermeae</taxon>
        <taxon>Lithospermum</taxon>
    </lineage>
</organism>
<keyword evidence="3" id="KW-1185">Reference proteome</keyword>